<dbReference type="PROSITE" id="PS50165">
    <property type="entry name" value="UVRC"/>
    <property type="match status" value="1"/>
</dbReference>
<dbReference type="GO" id="GO:0006289">
    <property type="term" value="P:nucleotide-excision repair"/>
    <property type="evidence" value="ECO:0007669"/>
    <property type="project" value="UniProtKB-UniRule"/>
</dbReference>
<dbReference type="EMBL" id="CP028858">
    <property type="protein sequence ID" value="AWB28101.1"/>
    <property type="molecule type" value="Genomic_DNA"/>
</dbReference>
<dbReference type="FunFam" id="3.40.1440.10:FF:000001">
    <property type="entry name" value="UvrABC system protein C"/>
    <property type="match status" value="1"/>
</dbReference>
<comment type="subcellular location">
    <subcellularLocation>
        <location evidence="6">Cytoplasm</location>
    </subcellularLocation>
</comment>
<dbReference type="InterPro" id="IPR004791">
    <property type="entry name" value="UvrC"/>
</dbReference>
<gene>
    <name evidence="6 10" type="primary">uvrC</name>
    <name evidence="10" type="ORF">HARCEL1_10480</name>
</gene>
<dbReference type="GO" id="GO:0009432">
    <property type="term" value="P:SOS response"/>
    <property type="evidence" value="ECO:0007669"/>
    <property type="project" value="UniProtKB-UniRule"/>
</dbReference>
<dbReference type="NCBIfam" id="TIGR00194">
    <property type="entry name" value="uvrC"/>
    <property type="match status" value="1"/>
</dbReference>
<dbReference type="SUPFAM" id="SSF47781">
    <property type="entry name" value="RuvA domain 2-like"/>
    <property type="match status" value="1"/>
</dbReference>
<dbReference type="GO" id="GO:0009381">
    <property type="term" value="F:excinuclease ABC activity"/>
    <property type="evidence" value="ECO:0007669"/>
    <property type="project" value="UniProtKB-UniRule"/>
</dbReference>
<accession>A0A2R4X2S8</accession>
<sequence>MDADTVRERAATLPDEPGVYEFRSDRTLYVGKAVSLRDRVRSYADPRSDRIAAMVARASEIDVVLTDTETQALLLEANLIKRHQPRYNVRLTDDKSYPLVELTDHDCPRIGTTRDPEEGATVYGPYTSKSDLETVLKAVREVCGLRTCSDHEFARRNRPCLDYEMGLCSGPCTGEIDPTDYRADVTRAERFFEGATSAIATPLRERMDDAADRAAFERAAGLRDRLEAVERFHGGQGGTVTSGPGRATDVIGVDTSGSEASVAVLHSDGGRVVDRERVTVETPDAVGPGAVVSAVLTQYYADREVPDRLLVSHPPDRDLADFFERTGTDLAAPTEGRGGRLVDLAVRNARQPHADGRAGAALASTLGLEDCTRIEGMDVSHAGGDSVVGSDVLFVDGASEKQGYRRKRLSEGNDDPAHIAELATWRAERALAGRDDRPMPDLLVIDGGRAQLDAARAALDRAGWTPPTIALAKGEERVITHDRSYDWPTDDERWRLLARVRDEAHRFAVSYHRTLRDEVSTSLEAVEGVGPVTRQRLLGRFGSVAAISAADREELLTVEGVGPATADRLASDL</sequence>
<dbReference type="PANTHER" id="PTHR30562:SF1">
    <property type="entry name" value="UVRABC SYSTEM PROTEIN C"/>
    <property type="match status" value="1"/>
</dbReference>
<comment type="subunit">
    <text evidence="6">Interacts with UvrB in an incision complex.</text>
</comment>
<dbReference type="CDD" id="cd10434">
    <property type="entry name" value="GIY-YIG_UvrC_Cho"/>
    <property type="match status" value="1"/>
</dbReference>
<dbReference type="Proteomes" id="UP000244727">
    <property type="component" value="Chromosome"/>
</dbReference>
<proteinExistence type="inferred from homology"/>
<keyword evidence="5 6" id="KW-0234">DNA repair</keyword>
<protein>
    <recommendedName>
        <fullName evidence="6">UvrABC system protein C</fullName>
        <shortName evidence="6">Protein UvrC</shortName>
    </recommendedName>
    <alternativeName>
        <fullName evidence="6">Excinuclease ABC subunit C</fullName>
    </alternativeName>
</protein>
<name>A0A2R4X2S8_9EURY</name>
<keyword evidence="4 6" id="KW-0267">Excision nuclease</keyword>
<dbReference type="PROSITE" id="PS50164">
    <property type="entry name" value="GIY_YIG"/>
    <property type="match status" value="1"/>
</dbReference>
<comment type="similarity">
    <text evidence="6">Belongs to the UvrC family.</text>
</comment>
<keyword evidence="1 6" id="KW-0963">Cytoplasm</keyword>
<evidence type="ECO:0000259" key="7">
    <source>
        <dbReference type="PROSITE" id="PS50151"/>
    </source>
</evidence>
<dbReference type="PANTHER" id="PTHR30562">
    <property type="entry name" value="UVRC/OXIDOREDUCTASE"/>
    <property type="match status" value="1"/>
</dbReference>
<dbReference type="GeneID" id="36512937"/>
<organism evidence="10 11">
    <name type="scientific">Halococcoides cellulosivorans</name>
    <dbReference type="NCBI Taxonomy" id="1679096"/>
    <lineage>
        <taxon>Archaea</taxon>
        <taxon>Methanobacteriati</taxon>
        <taxon>Methanobacteriota</taxon>
        <taxon>Stenosarchaea group</taxon>
        <taxon>Halobacteria</taxon>
        <taxon>Halobacteriales</taxon>
        <taxon>Haloarculaceae</taxon>
        <taxon>Halococcoides</taxon>
    </lineage>
</organism>
<dbReference type="InterPro" id="IPR036876">
    <property type="entry name" value="UVR_dom_sf"/>
</dbReference>
<keyword evidence="2 6" id="KW-0227">DNA damage</keyword>
<dbReference type="Pfam" id="PF08459">
    <property type="entry name" value="UvrC_RNaseH_dom"/>
    <property type="match status" value="1"/>
</dbReference>
<dbReference type="InterPro" id="IPR047296">
    <property type="entry name" value="GIY-YIG_UvrC_Cho"/>
</dbReference>
<dbReference type="KEGG" id="harc:HARCEL1_10480"/>
<evidence type="ECO:0000256" key="6">
    <source>
        <dbReference type="HAMAP-Rule" id="MF_00203"/>
    </source>
</evidence>
<dbReference type="GO" id="GO:0009380">
    <property type="term" value="C:excinuclease repair complex"/>
    <property type="evidence" value="ECO:0007669"/>
    <property type="project" value="InterPro"/>
</dbReference>
<evidence type="ECO:0000256" key="2">
    <source>
        <dbReference type="ARBA" id="ARBA00022763"/>
    </source>
</evidence>
<keyword evidence="3 6" id="KW-0228">DNA excision</keyword>
<dbReference type="GO" id="GO:0003677">
    <property type="term" value="F:DNA binding"/>
    <property type="evidence" value="ECO:0007669"/>
    <property type="project" value="UniProtKB-UniRule"/>
</dbReference>
<dbReference type="InterPro" id="IPR003583">
    <property type="entry name" value="Hlx-hairpin-Hlx_DNA-bd_motif"/>
</dbReference>
<dbReference type="Pfam" id="PF22920">
    <property type="entry name" value="UvrC_RNaseH"/>
    <property type="match status" value="1"/>
</dbReference>
<dbReference type="PROSITE" id="PS50151">
    <property type="entry name" value="UVR"/>
    <property type="match status" value="1"/>
</dbReference>
<feature type="domain" description="GIY-YIG" evidence="8">
    <location>
        <begin position="15"/>
        <end position="89"/>
    </location>
</feature>
<evidence type="ECO:0000313" key="10">
    <source>
        <dbReference type="EMBL" id="AWB28101.1"/>
    </source>
</evidence>
<dbReference type="Gene3D" id="3.40.1440.10">
    <property type="entry name" value="GIY-YIG endonuclease"/>
    <property type="match status" value="1"/>
</dbReference>
<keyword evidence="11" id="KW-1185">Reference proteome</keyword>
<evidence type="ECO:0000256" key="5">
    <source>
        <dbReference type="ARBA" id="ARBA00023204"/>
    </source>
</evidence>
<evidence type="ECO:0000259" key="9">
    <source>
        <dbReference type="PROSITE" id="PS50165"/>
    </source>
</evidence>
<dbReference type="Gene3D" id="3.30.420.340">
    <property type="entry name" value="UvrC, RNAse H endonuclease domain"/>
    <property type="match status" value="1"/>
</dbReference>
<dbReference type="RefSeq" id="WP_108383257.1">
    <property type="nucleotide sequence ID" value="NZ_CP028858.1"/>
</dbReference>
<dbReference type="InterPro" id="IPR001943">
    <property type="entry name" value="UVR_dom"/>
</dbReference>
<dbReference type="InterPro" id="IPR001162">
    <property type="entry name" value="UvrC_RNase_H_dom"/>
</dbReference>
<dbReference type="SUPFAM" id="SSF46600">
    <property type="entry name" value="C-terminal UvrC-binding domain of UvrB"/>
    <property type="match status" value="1"/>
</dbReference>
<evidence type="ECO:0000313" key="11">
    <source>
        <dbReference type="Proteomes" id="UP000244727"/>
    </source>
</evidence>
<dbReference type="InterPro" id="IPR035901">
    <property type="entry name" value="GIY-YIG_endonuc_sf"/>
</dbReference>
<keyword evidence="6" id="KW-0742">SOS response</keyword>
<evidence type="ECO:0000259" key="8">
    <source>
        <dbReference type="PROSITE" id="PS50164"/>
    </source>
</evidence>
<reference evidence="10 11" key="1">
    <citation type="submission" date="2018-04" db="EMBL/GenBank/DDBJ databases">
        <title>Halococcoides cellulosivorans gen. nov., sp. nov., an extremely halophilic cellulose-utilizing haloarchaeon from hypersaline lakes.</title>
        <authorList>
            <person name="Sorokin D.Y."/>
            <person name="Toshchakov S.V."/>
            <person name="Samarov N.I."/>
            <person name="Korzhenkov A."/>
            <person name="Kublanov I.V."/>
        </authorList>
    </citation>
    <scope>NUCLEOTIDE SEQUENCE [LARGE SCALE GENOMIC DNA]</scope>
    <source>
        <strain evidence="10 11">HArcel1</strain>
    </source>
</reference>
<dbReference type="GO" id="GO:0005737">
    <property type="term" value="C:cytoplasm"/>
    <property type="evidence" value="ECO:0007669"/>
    <property type="project" value="UniProtKB-SubCell"/>
</dbReference>
<feature type="domain" description="UvrC family homology region profile" evidence="9">
    <location>
        <begin position="250"/>
        <end position="459"/>
    </location>
</feature>
<evidence type="ECO:0000256" key="1">
    <source>
        <dbReference type="ARBA" id="ARBA00022490"/>
    </source>
</evidence>
<dbReference type="InterPro" id="IPR000305">
    <property type="entry name" value="GIY-YIG_endonuc"/>
</dbReference>
<dbReference type="HAMAP" id="MF_00203">
    <property type="entry name" value="UvrC"/>
    <property type="match status" value="1"/>
</dbReference>
<dbReference type="Pfam" id="PF02151">
    <property type="entry name" value="UVR"/>
    <property type="match status" value="1"/>
</dbReference>
<feature type="domain" description="UVR" evidence="7">
    <location>
        <begin position="197"/>
        <end position="232"/>
    </location>
</feature>
<comment type="function">
    <text evidence="6">The UvrABC repair system catalyzes the recognition and processing of DNA lesions. UvrC both incises the 5' and 3' sides of the lesion. The N-terminal half is responsible for the 3' incision and the C-terminal half is responsible for the 5' incision.</text>
</comment>
<dbReference type="InterPro" id="IPR050066">
    <property type="entry name" value="UvrABC_protein_C"/>
</dbReference>
<dbReference type="InterPro" id="IPR010994">
    <property type="entry name" value="RuvA_2-like"/>
</dbReference>
<evidence type="ECO:0000256" key="3">
    <source>
        <dbReference type="ARBA" id="ARBA00022769"/>
    </source>
</evidence>
<dbReference type="Gene3D" id="1.10.150.20">
    <property type="entry name" value="5' to 3' exonuclease, C-terminal subdomain"/>
    <property type="match status" value="1"/>
</dbReference>
<evidence type="ECO:0000256" key="4">
    <source>
        <dbReference type="ARBA" id="ARBA00022881"/>
    </source>
</evidence>
<dbReference type="NCBIfam" id="NF011262">
    <property type="entry name" value="PRK14668.1"/>
    <property type="match status" value="1"/>
</dbReference>
<dbReference type="SUPFAM" id="SSF82771">
    <property type="entry name" value="GIY-YIG endonuclease"/>
    <property type="match status" value="1"/>
</dbReference>
<dbReference type="SMART" id="SM00278">
    <property type="entry name" value="HhH1"/>
    <property type="match status" value="2"/>
</dbReference>
<dbReference type="InterPro" id="IPR038476">
    <property type="entry name" value="UvrC_RNase_H_dom_sf"/>
</dbReference>
<dbReference type="Pfam" id="PF14520">
    <property type="entry name" value="HHH_5"/>
    <property type="match status" value="1"/>
</dbReference>
<dbReference type="SMART" id="SM00465">
    <property type="entry name" value="GIYc"/>
    <property type="match status" value="1"/>
</dbReference>
<dbReference type="AlphaFoldDB" id="A0A2R4X2S8"/>